<dbReference type="EMBL" id="CP144143">
    <property type="protein sequence ID" value="WWC83755.1"/>
    <property type="molecule type" value="Genomic_DNA"/>
</dbReference>
<organism evidence="2 3">
    <name type="scientific">Mycovorax composti</name>
    <dbReference type="NCBI Taxonomy" id="2962693"/>
    <lineage>
        <taxon>Bacteria</taxon>
        <taxon>Pseudomonadati</taxon>
        <taxon>Bacteroidota</taxon>
        <taxon>Chitinophagia</taxon>
        <taxon>Chitinophagales</taxon>
        <taxon>Chitinophagaceae</taxon>
        <taxon>Mycovorax</taxon>
    </lineage>
</organism>
<keyword evidence="1" id="KW-0732">Signal</keyword>
<keyword evidence="3" id="KW-1185">Reference proteome</keyword>
<feature type="signal peptide" evidence="1">
    <location>
        <begin position="1"/>
        <end position="19"/>
    </location>
</feature>
<name>A0ABZ2EK04_9BACT</name>
<reference evidence="3" key="1">
    <citation type="submission" date="2024-01" db="EMBL/GenBank/DDBJ databases">
        <title>Mycovorax composti gen. nov. sp. nov., a member of the family Chitinophagaceae isolated from button mushroom compost.</title>
        <authorList>
            <person name="Thai M."/>
            <person name="Bell T.L."/>
            <person name="Kertesz M.A."/>
        </authorList>
    </citation>
    <scope>NUCLEOTIDE SEQUENCE [LARGE SCALE GENOMIC DNA]</scope>
    <source>
        <strain evidence="3">C216</strain>
    </source>
</reference>
<dbReference type="Proteomes" id="UP001321305">
    <property type="component" value="Chromosome"/>
</dbReference>
<sequence length="119" mass="13689">MKRIFFALTCLFTTTFIFAQVDNPNKVIKLDPNVHLISELKLDHNKEYGLKAKDIQNLFPSLVKEKRVNERFGKNAYRTKVIKVIDEKALIPVMAASIKKQDVAVDILKSKLVTIEKEM</sequence>
<gene>
    <name evidence="2" type="ORF">PIECOFPK_01481</name>
</gene>
<evidence type="ECO:0000313" key="2">
    <source>
        <dbReference type="EMBL" id="WWC83755.1"/>
    </source>
</evidence>
<evidence type="ECO:0000256" key="1">
    <source>
        <dbReference type="SAM" id="SignalP"/>
    </source>
</evidence>
<accession>A0ABZ2EK04</accession>
<dbReference type="RefSeq" id="WP_409965488.1">
    <property type="nucleotide sequence ID" value="NZ_CP144143.1"/>
</dbReference>
<evidence type="ECO:0000313" key="3">
    <source>
        <dbReference type="Proteomes" id="UP001321305"/>
    </source>
</evidence>
<proteinExistence type="predicted"/>
<feature type="chain" id="PRO_5046763702" evidence="1">
    <location>
        <begin position="20"/>
        <end position="119"/>
    </location>
</feature>
<protein>
    <submittedName>
        <fullName evidence="2">Uncharacterized protein</fullName>
    </submittedName>
</protein>